<dbReference type="Proteomes" id="UP000319212">
    <property type="component" value="Unassembled WGS sequence"/>
</dbReference>
<accession>A0A502DSN9</accession>
<dbReference type="EMBL" id="RCZI01000002">
    <property type="protein sequence ID" value="TPG28347.1"/>
    <property type="molecule type" value="Genomic_DNA"/>
</dbReference>
<dbReference type="AlphaFoldDB" id="A0A502DSN9"/>
<dbReference type="OrthoDB" id="9801717at2"/>
<comment type="caution">
    <text evidence="2">The sequence shown here is derived from an EMBL/GenBank/DDBJ whole genome shotgun (WGS) entry which is preliminary data.</text>
</comment>
<reference evidence="2 3" key="1">
    <citation type="journal article" date="2019" name="Environ. Microbiol.">
        <title>Species interactions and distinct microbial communities in high Arctic permafrost affected cryosols are associated with the CH4 and CO2 gas fluxes.</title>
        <authorList>
            <person name="Altshuler I."/>
            <person name="Hamel J."/>
            <person name="Turney S."/>
            <person name="Magnuson E."/>
            <person name="Levesque R."/>
            <person name="Greer C."/>
            <person name="Whyte L.G."/>
        </authorList>
    </citation>
    <scope>NUCLEOTIDE SEQUENCE [LARGE SCALE GENOMIC DNA]</scope>
    <source>
        <strain evidence="2 3">S06.C</strain>
    </source>
</reference>
<feature type="region of interest" description="Disordered" evidence="1">
    <location>
        <begin position="1"/>
        <end position="33"/>
    </location>
</feature>
<feature type="compositionally biased region" description="Basic and acidic residues" evidence="1">
    <location>
        <begin position="1"/>
        <end position="12"/>
    </location>
</feature>
<evidence type="ECO:0000256" key="1">
    <source>
        <dbReference type="SAM" id="MobiDB-lite"/>
    </source>
</evidence>
<evidence type="ECO:0000313" key="3">
    <source>
        <dbReference type="Proteomes" id="UP000319212"/>
    </source>
</evidence>
<evidence type="ECO:0000313" key="2">
    <source>
        <dbReference type="EMBL" id="TPG28347.1"/>
    </source>
</evidence>
<gene>
    <name evidence="2" type="ORF">EAH82_05900</name>
</gene>
<organism evidence="2 3">
    <name type="scientific">Variovorax guangxiensis</name>
    <dbReference type="NCBI Taxonomy" id="1775474"/>
    <lineage>
        <taxon>Bacteria</taxon>
        <taxon>Pseudomonadati</taxon>
        <taxon>Pseudomonadota</taxon>
        <taxon>Betaproteobacteria</taxon>
        <taxon>Burkholderiales</taxon>
        <taxon>Comamonadaceae</taxon>
        <taxon>Variovorax</taxon>
    </lineage>
</organism>
<sequence>MKHQELPEEKRSAAAIDSRIARPRGAGTCQPCREPSHALVPQISCHSFRATGIVEYLGNGGKLEVDEQKPESLSALRPSSRSMGKGRGANGRLPFKLHGSNHEQSHTKVTSSPRRLAECEKLTYAQPIKQTETEYAC</sequence>
<feature type="region of interest" description="Disordered" evidence="1">
    <location>
        <begin position="65"/>
        <end position="114"/>
    </location>
</feature>
<protein>
    <submittedName>
        <fullName evidence="2">Uncharacterized protein</fullName>
    </submittedName>
</protein>
<proteinExistence type="predicted"/>
<name>A0A502DSN9_9BURK</name>